<name>A0A2K8QP62_9GAMM</name>
<dbReference type="InterPro" id="IPR045690">
    <property type="entry name" value="DUF6055"/>
</dbReference>
<evidence type="ECO:0000313" key="2">
    <source>
        <dbReference type="EMBL" id="ATZ95182.1"/>
    </source>
</evidence>
<gene>
    <name evidence="2" type="ORF">CVE23_15065</name>
</gene>
<dbReference type="NCBIfam" id="NF040510">
    <property type="entry name" value="avirulen_svx"/>
    <property type="match status" value="1"/>
</dbReference>
<evidence type="ECO:0000313" key="3">
    <source>
        <dbReference type="Proteomes" id="UP000231901"/>
    </source>
</evidence>
<accession>A0A2K8QP62</accession>
<organism evidence="2 3">
    <name type="scientific">Dickeya fangzhongdai</name>
    <dbReference type="NCBI Taxonomy" id="1778540"/>
    <lineage>
        <taxon>Bacteria</taxon>
        <taxon>Pseudomonadati</taxon>
        <taxon>Pseudomonadota</taxon>
        <taxon>Gammaproteobacteria</taxon>
        <taxon>Enterobacterales</taxon>
        <taxon>Pectobacteriaceae</taxon>
        <taxon>Dickeya</taxon>
    </lineage>
</organism>
<dbReference type="OrthoDB" id="9802005at2"/>
<reference evidence="3" key="1">
    <citation type="journal article" date="2018" name="Genome Announc.">
        <title>Complete genome sequence of a Dickeya fangzhongdai type strain causing bleeding canker of pear tree trunks.</title>
        <authorList>
            <person name="Zhao Y."/>
            <person name="Tian Y."/>
            <person name="Li X."/>
            <person name="Hu B."/>
        </authorList>
    </citation>
    <scope>NUCLEOTIDE SEQUENCE [LARGE SCALE GENOMIC DNA]</scope>
    <source>
        <strain evidence="3">DSM 101947</strain>
    </source>
</reference>
<proteinExistence type="predicted"/>
<dbReference type="SUPFAM" id="SSF51161">
    <property type="entry name" value="Trimeric LpxA-like enzymes"/>
    <property type="match status" value="1"/>
</dbReference>
<evidence type="ECO:0000256" key="1">
    <source>
        <dbReference type="SAM" id="SignalP"/>
    </source>
</evidence>
<dbReference type="KEGG" id="dfn:CVE23_15065"/>
<dbReference type="RefSeq" id="WP_038919691.1">
    <property type="nucleotide sequence ID" value="NZ_BMJF01000002.1"/>
</dbReference>
<feature type="signal peptide" evidence="1">
    <location>
        <begin position="1"/>
        <end position="28"/>
    </location>
</feature>
<protein>
    <submittedName>
        <fullName evidence="2">Avirulence protein</fullName>
    </submittedName>
</protein>
<dbReference type="AlphaFoldDB" id="A0A2K8QP62"/>
<keyword evidence="3" id="KW-1185">Reference proteome</keyword>
<dbReference type="Proteomes" id="UP000231901">
    <property type="component" value="Chromosome"/>
</dbReference>
<sequence>MSQIRKHISLGRCLLAAGSLLAANAAYADETCVAGNWQVSNVSDMPAAQYQTEHFAFRWNNSSQVNRNDVVAAGKQLELIWDKFINQIKFPQPYCNATVKYKANIHIDPSFGLNGGIADGGTMGMWIGPGALLDHWGLAHEFTHALQGQTGSFQSYGNQNFVGWIWESHANWMAHQLDEYRGTSAHCSDMLVNYPHLYLGSTRDRYCNWQFMEHLKNRYGYSAVNDMWAKAPKIGSAEQNTTDPISVLKSNMGWSQSELNDFFGDWAMRNVNWDYTDPDGYDRGSFYRRTYGGYGAVTPSQGNADKLLRTTALDPVSASGVRRFAVPFDQAPQRWGYNIVRLIPDSGATKVTVSFQGVVQSAPAVNSLPGLKNDPVSLTQPDSDWRWGLVAIDSAGKSRYSALQRGASAKISNFAVKSTDKGLYLVVMGSPSQMHQITWDQAYYSLYRYPWTVDLTNAWAEGSQPNAPTPTANGRRHSNGGGWVANGAEVASTAYVGPYARVIGGKVLDYARIEDHATVLSGTVSGNARVSGLTVVQGDTVIKDNAQVNTVFKGPGAFERGVVVSGTAQLRGDAEIRGVSTSRGVFYGFIDENEVKDSRAGANLTDAVPEVTERPAYAR</sequence>
<dbReference type="EMBL" id="CP025003">
    <property type="protein sequence ID" value="ATZ95182.1"/>
    <property type="molecule type" value="Genomic_DNA"/>
</dbReference>
<keyword evidence="1" id="KW-0732">Signal</keyword>
<dbReference type="Pfam" id="PF19527">
    <property type="entry name" value="DUF6055"/>
    <property type="match status" value="1"/>
</dbReference>
<feature type="chain" id="PRO_5014978945" evidence="1">
    <location>
        <begin position="29"/>
        <end position="619"/>
    </location>
</feature>
<dbReference type="GeneID" id="66565648"/>
<dbReference type="InterPro" id="IPR011004">
    <property type="entry name" value="Trimer_LpxA-like_sf"/>
</dbReference>